<proteinExistence type="predicted"/>
<sequence length="1087" mass="122962">MSKKRSAAVFTEILQYDFDDIFGDNGPSFTSQSISNDTRRTNERRHGLDVPSPMKKKAKTNHFFAEFGNDFEYAFEDLTAPPPIAASARPVKSRAKRYLSSDATLKQFVPVVDEYLAEFLRLEGKGFVAREWCPACPKKKRVANPEYRCIDCFSPDVLCSGCCVARHKTHPLDRIEFWNGEFFERVSLKSLGLRIQMGHTGFETCDSPQPGHTDFTVVHSNGIHAVAVDFCGCENAHMAGTTREQTLRMSWFPATGLEPQTCATFRVVELFHILTLQGKVTTYDFYSGLEKLTDNAGLLKLKDRYKSFMRIMREWRHLVMVKRGGVGNDGKRKVAQTMPGELGPDCPGCPRPKVNIPDDWESATEEQRFLYILYIAIDACFRLKRRLVSSEKKDPSLGPGWSFFTEDAPYREYLLGVTDQKEMSTCSGLAALDYANTKFSRGYGSTGVGLGVCARHEFVQKSGAADLQKGERYANMDYIFASLMRHHDARLFKFISYDICCQWSKHLIGRLKKLPARIRLTLVIALVRFLIPKLHIYGHKIQCQLYFSLNYTPGSARTDGEGIERPWANIGPVATSTREMGPGSRQDTLNDHWSHWNWQKLVGLGALLKKRLLTAIPERNFQAESLATFTSNQMEHVPQWKAAVEAFEADSTKPNPYKIPKSGASEHDVRLECAQEEAADQVAGIPAIHNVSPSAFILAGLDLEEQQRQIKIEVLTRRDQSTKQSAELVEKRTKLSRYIARFRALQIAYTPAALQALADRPAPSPDKEEEAARVENVPLFLPSALTEDQRATGCNRGVVGIETRLRDAQCRSALDEIRNLLHVKSRFRTYKGGNKLRSFGEKYVAAWEAKRRLVGEANVGWRRLNPKKDLRCMESEDDAAQRSKRKVRGKKRSVGQGATEEERREGVQEGQRGKGHASEGRRTVSWIWMGVDSSSPGTSEAILTGLRAEWAKAWARTRRWTEEVTLLKEEMRRVPVALRWKAEWWRERREVEEFAGYHAEGARAYASRQAALMERIAVRFELMWEGLRELEEVQSASAEAEGQQDEEERDDDEENWVAAESEGEGGIEGEDEEGSIGEGDDEGDDED</sequence>
<evidence type="ECO:0000256" key="1">
    <source>
        <dbReference type="SAM" id="MobiDB-lite"/>
    </source>
</evidence>
<dbReference type="Pfam" id="PF18758">
    <property type="entry name" value="KDZ"/>
    <property type="match status" value="1"/>
</dbReference>
<accession>A0AAD6WR46</accession>
<dbReference type="PANTHER" id="PTHR33096:SF1">
    <property type="entry name" value="CXC1-LIKE CYSTEINE CLUSTER ASSOCIATED WITH KDZ TRANSPOSASES DOMAIN-CONTAINING PROTEIN"/>
    <property type="match status" value="1"/>
</dbReference>
<evidence type="ECO:0000313" key="3">
    <source>
        <dbReference type="EMBL" id="KAJ7020586.1"/>
    </source>
</evidence>
<dbReference type="PANTHER" id="PTHR33096">
    <property type="entry name" value="CXC2 DOMAIN-CONTAINING PROTEIN"/>
    <property type="match status" value="1"/>
</dbReference>
<dbReference type="Proteomes" id="UP001218188">
    <property type="component" value="Unassembled WGS sequence"/>
</dbReference>
<feature type="region of interest" description="Disordered" evidence="1">
    <location>
        <begin position="1033"/>
        <end position="1087"/>
    </location>
</feature>
<feature type="region of interest" description="Disordered" evidence="1">
    <location>
        <begin position="872"/>
        <end position="920"/>
    </location>
</feature>
<evidence type="ECO:0000259" key="2">
    <source>
        <dbReference type="Pfam" id="PF18803"/>
    </source>
</evidence>
<evidence type="ECO:0000313" key="4">
    <source>
        <dbReference type="Proteomes" id="UP001218188"/>
    </source>
</evidence>
<dbReference type="AlphaFoldDB" id="A0AAD6WR46"/>
<dbReference type="Pfam" id="PF18803">
    <property type="entry name" value="CxC2"/>
    <property type="match status" value="1"/>
</dbReference>
<feature type="compositionally biased region" description="Basic and acidic residues" evidence="1">
    <location>
        <begin position="37"/>
        <end position="48"/>
    </location>
</feature>
<dbReference type="InterPro" id="IPR041457">
    <property type="entry name" value="CxC2_KDZ-assoc"/>
</dbReference>
<name>A0AAD6WR46_9AGAR</name>
<keyword evidence="4" id="KW-1185">Reference proteome</keyword>
<feature type="domain" description="CxC2-like cysteine cluster KDZ transposase-associated" evidence="2">
    <location>
        <begin position="188"/>
        <end position="297"/>
    </location>
</feature>
<dbReference type="CDD" id="cd19757">
    <property type="entry name" value="Bbox1"/>
    <property type="match status" value="1"/>
</dbReference>
<feature type="region of interest" description="Disordered" evidence="1">
    <location>
        <begin position="29"/>
        <end position="53"/>
    </location>
</feature>
<dbReference type="EMBL" id="JARJCM010000258">
    <property type="protein sequence ID" value="KAJ7020586.1"/>
    <property type="molecule type" value="Genomic_DNA"/>
</dbReference>
<dbReference type="InterPro" id="IPR040521">
    <property type="entry name" value="KDZ"/>
</dbReference>
<feature type="compositionally biased region" description="Acidic residues" evidence="1">
    <location>
        <begin position="1042"/>
        <end position="1087"/>
    </location>
</feature>
<gene>
    <name evidence="3" type="ORF">C8F04DRAFT_1274891</name>
</gene>
<protein>
    <recommendedName>
        <fullName evidence="2">CxC2-like cysteine cluster KDZ transposase-associated domain-containing protein</fullName>
    </recommendedName>
</protein>
<organism evidence="3 4">
    <name type="scientific">Mycena alexandri</name>
    <dbReference type="NCBI Taxonomy" id="1745969"/>
    <lineage>
        <taxon>Eukaryota</taxon>
        <taxon>Fungi</taxon>
        <taxon>Dikarya</taxon>
        <taxon>Basidiomycota</taxon>
        <taxon>Agaricomycotina</taxon>
        <taxon>Agaricomycetes</taxon>
        <taxon>Agaricomycetidae</taxon>
        <taxon>Agaricales</taxon>
        <taxon>Marasmiineae</taxon>
        <taxon>Mycenaceae</taxon>
        <taxon>Mycena</taxon>
    </lineage>
</organism>
<feature type="compositionally biased region" description="Basic residues" evidence="1">
    <location>
        <begin position="882"/>
        <end position="893"/>
    </location>
</feature>
<reference evidence="3" key="1">
    <citation type="submission" date="2023-03" db="EMBL/GenBank/DDBJ databases">
        <title>Massive genome expansion in bonnet fungi (Mycena s.s.) driven by repeated elements and novel gene families across ecological guilds.</title>
        <authorList>
            <consortium name="Lawrence Berkeley National Laboratory"/>
            <person name="Harder C.B."/>
            <person name="Miyauchi S."/>
            <person name="Viragh M."/>
            <person name="Kuo A."/>
            <person name="Thoen E."/>
            <person name="Andreopoulos B."/>
            <person name="Lu D."/>
            <person name="Skrede I."/>
            <person name="Drula E."/>
            <person name="Henrissat B."/>
            <person name="Morin E."/>
            <person name="Kohler A."/>
            <person name="Barry K."/>
            <person name="LaButti K."/>
            <person name="Morin E."/>
            <person name="Salamov A."/>
            <person name="Lipzen A."/>
            <person name="Mereny Z."/>
            <person name="Hegedus B."/>
            <person name="Baldrian P."/>
            <person name="Stursova M."/>
            <person name="Weitz H."/>
            <person name="Taylor A."/>
            <person name="Grigoriev I.V."/>
            <person name="Nagy L.G."/>
            <person name="Martin F."/>
            <person name="Kauserud H."/>
        </authorList>
    </citation>
    <scope>NUCLEOTIDE SEQUENCE</scope>
    <source>
        <strain evidence="3">CBHHK200</strain>
    </source>
</reference>
<comment type="caution">
    <text evidence="3">The sequence shown here is derived from an EMBL/GenBank/DDBJ whole genome shotgun (WGS) entry which is preliminary data.</text>
</comment>